<evidence type="ECO:0000313" key="2">
    <source>
        <dbReference type="EMBL" id="KUK46960.1"/>
    </source>
</evidence>
<protein>
    <recommendedName>
        <fullName evidence="1">Methyltransferase domain-containing protein</fullName>
    </recommendedName>
</protein>
<proteinExistence type="predicted"/>
<dbReference type="Proteomes" id="UP000064249">
    <property type="component" value="Unassembled WGS sequence"/>
</dbReference>
<dbReference type="InterPro" id="IPR029063">
    <property type="entry name" value="SAM-dependent_MTases_sf"/>
</dbReference>
<reference evidence="2 3" key="1">
    <citation type="journal article" date="2015" name="MBio">
        <title>Genome-Resolved Metagenomic Analysis Reveals Roles for Candidate Phyla and Other Microbial Community Members in Biogeochemical Transformations in Oil Reservoirs.</title>
        <authorList>
            <person name="Hu P."/>
            <person name="Tom L."/>
            <person name="Singh A."/>
            <person name="Thomas B.C."/>
            <person name="Baker B.J."/>
            <person name="Piceno Y.M."/>
            <person name="Andersen G.L."/>
            <person name="Banfield J.F."/>
        </authorList>
    </citation>
    <scope>NUCLEOTIDE SEQUENCE [LARGE SCALE GENOMIC DNA]</scope>
    <source>
        <strain evidence="2">46_16</strain>
    </source>
</reference>
<comment type="caution">
    <text evidence="2">The sequence shown here is derived from an EMBL/GenBank/DDBJ whole genome shotgun (WGS) entry which is preliminary data.</text>
</comment>
<gene>
    <name evidence="2" type="ORF">XD73_0157</name>
</gene>
<accession>A0A117LH76</accession>
<evidence type="ECO:0000313" key="3">
    <source>
        <dbReference type="Proteomes" id="UP000064249"/>
    </source>
</evidence>
<dbReference type="InterPro" id="IPR041698">
    <property type="entry name" value="Methyltransf_25"/>
</dbReference>
<dbReference type="EMBL" id="LGFU01000003">
    <property type="protein sequence ID" value="KUK46960.1"/>
    <property type="molecule type" value="Genomic_DNA"/>
</dbReference>
<dbReference type="SUPFAM" id="SSF53335">
    <property type="entry name" value="S-adenosyl-L-methionine-dependent methyltransferases"/>
    <property type="match status" value="1"/>
</dbReference>
<organism evidence="2 3">
    <name type="scientific">Anaerolinea thermophila</name>
    <dbReference type="NCBI Taxonomy" id="167964"/>
    <lineage>
        <taxon>Bacteria</taxon>
        <taxon>Bacillati</taxon>
        <taxon>Chloroflexota</taxon>
        <taxon>Anaerolineae</taxon>
        <taxon>Anaerolineales</taxon>
        <taxon>Anaerolineaceae</taxon>
        <taxon>Anaerolinea</taxon>
    </lineage>
</organism>
<dbReference type="CDD" id="cd02440">
    <property type="entry name" value="AdoMet_MTases"/>
    <property type="match status" value="1"/>
</dbReference>
<dbReference type="Pfam" id="PF13649">
    <property type="entry name" value="Methyltransf_25"/>
    <property type="match status" value="1"/>
</dbReference>
<name>A0A117LH76_9CHLR</name>
<sequence>MSVKIIGDKDEYIGMFQRLKRRARFFRSYCKSPLWDTNISPPELYDFLETYPAGKALDIGCGTGTNLITMAEKGWVVDGVEFIGKAVRAARRKIHGKNLPIHIYHTDFLAHKLPTASYDLILDMGCYHSFPDEDKRIYENKVAESLVHGGYYLLYGFLKTAASRQGITSNDLLILSTHLKLIRDERSLGVGDRPAAWILFQRD</sequence>
<dbReference type="AlphaFoldDB" id="A0A117LH76"/>
<evidence type="ECO:0000259" key="1">
    <source>
        <dbReference type="Pfam" id="PF13649"/>
    </source>
</evidence>
<dbReference type="Gene3D" id="3.40.50.150">
    <property type="entry name" value="Vaccinia Virus protein VP39"/>
    <property type="match status" value="1"/>
</dbReference>
<feature type="domain" description="Methyltransferase" evidence="1">
    <location>
        <begin position="57"/>
        <end position="150"/>
    </location>
</feature>